<evidence type="ECO:0000256" key="1">
    <source>
        <dbReference type="SAM" id="MobiDB-lite"/>
    </source>
</evidence>
<protein>
    <submittedName>
        <fullName evidence="3">Uncharacterized protein</fullName>
    </submittedName>
</protein>
<keyword evidence="2" id="KW-0812">Transmembrane</keyword>
<sequence length="156" mass="16771">MDDGREVAWSQISVAAGQTGEAGRRESEAKELVLHAAFSAAGVFLTITTLVDIEVETSDIDADMVQQQQQASPQVPPAQSPPADARPQFSRRLLEMACVQTGALLISIYLCLLSYSFLATVERARSTAQRASPVLSTQVALAFPAQPELHPQHSPL</sequence>
<feature type="transmembrane region" description="Helical" evidence="2">
    <location>
        <begin position="102"/>
        <end position="121"/>
    </location>
</feature>
<proteinExistence type="predicted"/>
<organism evidence="3">
    <name type="scientific">Chromera velia CCMP2878</name>
    <dbReference type="NCBI Taxonomy" id="1169474"/>
    <lineage>
        <taxon>Eukaryota</taxon>
        <taxon>Sar</taxon>
        <taxon>Alveolata</taxon>
        <taxon>Colpodellida</taxon>
        <taxon>Chromeraceae</taxon>
        <taxon>Chromera</taxon>
    </lineage>
</organism>
<gene>
    <name evidence="3" type="ORF">Cvel_17339</name>
</gene>
<feature type="transmembrane region" description="Helical" evidence="2">
    <location>
        <begin position="32"/>
        <end position="51"/>
    </location>
</feature>
<dbReference type="EMBL" id="CDMZ01000415">
    <property type="protein sequence ID" value="CEM13837.1"/>
    <property type="molecule type" value="Genomic_DNA"/>
</dbReference>
<name>A0A0G4FJB7_9ALVE</name>
<evidence type="ECO:0000256" key="2">
    <source>
        <dbReference type="SAM" id="Phobius"/>
    </source>
</evidence>
<reference evidence="3" key="1">
    <citation type="submission" date="2014-11" db="EMBL/GenBank/DDBJ databases">
        <authorList>
            <person name="Otto D Thomas"/>
            <person name="Naeem Raeece"/>
        </authorList>
    </citation>
    <scope>NUCLEOTIDE SEQUENCE</scope>
</reference>
<keyword evidence="2" id="KW-0472">Membrane</keyword>
<accession>A0A0G4FJB7</accession>
<dbReference type="AlphaFoldDB" id="A0A0G4FJB7"/>
<keyword evidence="2" id="KW-1133">Transmembrane helix</keyword>
<dbReference type="VEuPathDB" id="CryptoDB:Cvel_17339"/>
<evidence type="ECO:0000313" key="3">
    <source>
        <dbReference type="EMBL" id="CEM13837.1"/>
    </source>
</evidence>
<feature type="region of interest" description="Disordered" evidence="1">
    <location>
        <begin position="62"/>
        <end position="86"/>
    </location>
</feature>